<keyword evidence="2" id="KW-1185">Reference proteome</keyword>
<proteinExistence type="predicted"/>
<dbReference type="EMBL" id="CP129970">
    <property type="protein sequence ID" value="WMN07263.1"/>
    <property type="molecule type" value="Genomic_DNA"/>
</dbReference>
<dbReference type="Proteomes" id="UP001244443">
    <property type="component" value="Chromosome"/>
</dbReference>
<evidence type="ECO:0000313" key="2">
    <source>
        <dbReference type="Proteomes" id="UP001244443"/>
    </source>
</evidence>
<sequence>MHSIKTYVIAVFLVSALFSCSNSEKIKHFSLTHEVIDLDPHYYGKDYQFDISNDTLIILDGYSDDKLFNVYNLKNNKLIGKFGIVGEAPYQVSRSGFFFWDKSQGKIFIADYASLNLKEFKINAALINKKYQPNVIHHPRDLTVAFFQSINDSTFITRQLDQTDDLLVTFNQEKVLDTIGKWYSNRDPILLFDKFQQYYYVNNKHPHQNKFVASYFSYDIIQIVDGETRESTIVQGPDKISYKDNKDEFLAYRWAETTGNYIYASYIGEFASNDPNTSQYAEEIHVISWEGEHIARLDLDVPIRFSHVDEEKGFIYALADDKNGNFVKFKLPEL</sequence>
<evidence type="ECO:0000313" key="1">
    <source>
        <dbReference type="EMBL" id="WMN07263.1"/>
    </source>
</evidence>
<gene>
    <name evidence="1" type="ORF">QYS48_28330</name>
</gene>
<dbReference type="PROSITE" id="PS51257">
    <property type="entry name" value="PROKAR_LIPOPROTEIN"/>
    <property type="match status" value="1"/>
</dbReference>
<dbReference type="RefSeq" id="WP_308357356.1">
    <property type="nucleotide sequence ID" value="NZ_CP129970.2"/>
</dbReference>
<keyword evidence="1" id="KW-0449">Lipoprotein</keyword>
<reference evidence="1" key="1">
    <citation type="submission" date="2023-08" db="EMBL/GenBank/DDBJ databases">
        <title>Comparative genomics and taxonomic characterization of three novel marine species of genus Marivirga.</title>
        <authorList>
            <person name="Muhammad N."/>
            <person name="Kim S.-G."/>
        </authorList>
    </citation>
    <scope>NUCLEOTIDE SEQUENCE [LARGE SCALE GENOMIC DNA]</scope>
    <source>
        <strain evidence="1">ABR2-2</strain>
    </source>
</reference>
<organism evidence="1 2">
    <name type="scientific">Marivirga arenosa</name>
    <dbReference type="NCBI Taxonomy" id="3059076"/>
    <lineage>
        <taxon>Bacteria</taxon>
        <taxon>Pseudomonadati</taxon>
        <taxon>Bacteroidota</taxon>
        <taxon>Cytophagia</taxon>
        <taxon>Cytophagales</taxon>
        <taxon>Marivirgaceae</taxon>
        <taxon>Marivirga</taxon>
    </lineage>
</organism>
<dbReference type="AlphaFoldDB" id="A0AA51N711"/>
<accession>A0AA51N711</accession>
<protein>
    <submittedName>
        <fullName evidence="1">BF3164 family lipoprotein</fullName>
    </submittedName>
</protein>
<name>A0AA51N711_9BACT</name>